<protein>
    <recommendedName>
        <fullName evidence="3">HNH nuclease domain-containing protein</fullName>
    </recommendedName>
</protein>
<evidence type="ECO:0008006" key="3">
    <source>
        <dbReference type="Google" id="ProtNLM"/>
    </source>
</evidence>
<name>A0A409WP76_9AGAR</name>
<gene>
    <name evidence="1" type="ORF">CVT24_000414</name>
</gene>
<accession>A0A409WP76</accession>
<sequence length="376" mass="43348">MSDIFEPILSTTEKRVTKAAPNQQRCLIENCDNDRAVVLAHVLRRELSLDESLLDSLEWHWGLKKGTINLDTHRNTFFLGASLYELYRQNKWVLLPEDEVLDRYVYDDGEAVVREDFPVFQEKTFRYRFVPLFDMDDIYLARQSSDSPSQVDIHEYPFDTLPLLISHVHPMFVLMHTSRVCYSDSILPMGAVSRFDERYPIVRRLNIIYCAWASMVPDGAYRHRTYVSYPLLHRRYNSDDTCSEADAIDCPPHDLDCANEFTQPQLPSTSFTHAQDERPDTLNAYAPGINDSSVTFAHTPPHRIRLLFASRRRLMGAYRNSESEACQSACGGERNDGVEDHVVPEVPIRYSAGWSPETIAEWARNTQVAHHTVKDE</sequence>
<evidence type="ECO:0000313" key="1">
    <source>
        <dbReference type="EMBL" id="PPQ80315.1"/>
    </source>
</evidence>
<dbReference type="EMBL" id="NHTK01005369">
    <property type="protein sequence ID" value="PPQ80315.1"/>
    <property type="molecule type" value="Genomic_DNA"/>
</dbReference>
<reference evidence="1 2" key="1">
    <citation type="journal article" date="2018" name="Evol. Lett.">
        <title>Horizontal gene cluster transfer increased hallucinogenic mushroom diversity.</title>
        <authorList>
            <person name="Reynolds H.T."/>
            <person name="Vijayakumar V."/>
            <person name="Gluck-Thaler E."/>
            <person name="Korotkin H.B."/>
            <person name="Matheny P.B."/>
            <person name="Slot J.C."/>
        </authorList>
    </citation>
    <scope>NUCLEOTIDE SEQUENCE [LARGE SCALE GENOMIC DNA]</scope>
    <source>
        <strain evidence="1 2">2629</strain>
    </source>
</reference>
<organism evidence="1 2">
    <name type="scientific">Panaeolus cyanescens</name>
    <dbReference type="NCBI Taxonomy" id="181874"/>
    <lineage>
        <taxon>Eukaryota</taxon>
        <taxon>Fungi</taxon>
        <taxon>Dikarya</taxon>
        <taxon>Basidiomycota</taxon>
        <taxon>Agaricomycotina</taxon>
        <taxon>Agaricomycetes</taxon>
        <taxon>Agaricomycetidae</taxon>
        <taxon>Agaricales</taxon>
        <taxon>Agaricineae</taxon>
        <taxon>Galeropsidaceae</taxon>
        <taxon>Panaeolus</taxon>
    </lineage>
</organism>
<dbReference type="OrthoDB" id="3133596at2759"/>
<dbReference type="InParanoid" id="A0A409WP76"/>
<comment type="caution">
    <text evidence="1">The sequence shown here is derived from an EMBL/GenBank/DDBJ whole genome shotgun (WGS) entry which is preliminary data.</text>
</comment>
<keyword evidence="2" id="KW-1185">Reference proteome</keyword>
<evidence type="ECO:0000313" key="2">
    <source>
        <dbReference type="Proteomes" id="UP000284842"/>
    </source>
</evidence>
<proteinExistence type="predicted"/>
<dbReference type="STRING" id="181874.A0A409WP76"/>
<dbReference type="AlphaFoldDB" id="A0A409WP76"/>
<dbReference type="Proteomes" id="UP000284842">
    <property type="component" value="Unassembled WGS sequence"/>
</dbReference>